<sequence length="37" mass="3767">MGAKTMALKTAPGVAIVPDGEIEATSTPKNISIHCTL</sequence>
<evidence type="ECO:0000313" key="2">
    <source>
        <dbReference type="Proteomes" id="UP000074561"/>
    </source>
</evidence>
<dbReference type="Proteomes" id="UP000074561">
    <property type="component" value="Chromosome"/>
</dbReference>
<protein>
    <submittedName>
        <fullName evidence="1">Uncharacterized protein</fullName>
    </submittedName>
</protein>
<dbReference type="PATRIC" id="fig|279113.9.peg.1361"/>
<name>A0A127Q155_9BURK</name>
<evidence type="ECO:0000313" key="1">
    <source>
        <dbReference type="EMBL" id="AMP03747.1"/>
    </source>
</evidence>
<dbReference type="EMBL" id="CP013234">
    <property type="protein sequence ID" value="AMP03747.1"/>
    <property type="molecule type" value="Genomic_DNA"/>
</dbReference>
<accession>A0A127Q155</accession>
<dbReference type="AlphaFoldDB" id="A0A127Q155"/>
<dbReference type="KEGG" id="cpra:CPter91_1366"/>
<dbReference type="STRING" id="279113.CPter91_1366"/>
<organism evidence="1 2">
    <name type="scientific">Collimonas pratensis</name>
    <dbReference type="NCBI Taxonomy" id="279113"/>
    <lineage>
        <taxon>Bacteria</taxon>
        <taxon>Pseudomonadati</taxon>
        <taxon>Pseudomonadota</taxon>
        <taxon>Betaproteobacteria</taxon>
        <taxon>Burkholderiales</taxon>
        <taxon>Oxalobacteraceae</taxon>
        <taxon>Collimonas</taxon>
    </lineage>
</organism>
<gene>
    <name evidence="1" type="ORF">CPter91_1366</name>
</gene>
<reference evidence="1 2" key="1">
    <citation type="submission" date="2015-11" db="EMBL/GenBank/DDBJ databases">
        <title>Exploring the genomic traits of fungus-feeding bacterial genus Collimonas.</title>
        <authorList>
            <person name="Song C."/>
            <person name="Schmidt R."/>
            <person name="de Jager V."/>
            <person name="Krzyzanowska D."/>
            <person name="Jongedijk E."/>
            <person name="Cankar K."/>
            <person name="Beekwilder J."/>
            <person name="van Veen A."/>
            <person name="de Boer W."/>
            <person name="van Veen J.A."/>
            <person name="Garbeva P."/>
        </authorList>
    </citation>
    <scope>NUCLEOTIDE SEQUENCE [LARGE SCALE GENOMIC DNA]</scope>
    <source>
        <strain evidence="1 2">Ter91</strain>
    </source>
</reference>
<proteinExistence type="predicted"/>